<dbReference type="GO" id="GO:0042910">
    <property type="term" value="F:xenobiotic transmembrane transporter activity"/>
    <property type="evidence" value="ECO:0007669"/>
    <property type="project" value="TreeGrafter"/>
</dbReference>
<dbReference type="EMBL" id="CP014844">
    <property type="protein sequence ID" value="AMR78500.1"/>
    <property type="molecule type" value="Genomic_DNA"/>
</dbReference>
<dbReference type="PRINTS" id="PR00702">
    <property type="entry name" value="ACRIFLAVINRP"/>
</dbReference>
<evidence type="ECO:0000256" key="7">
    <source>
        <dbReference type="ARBA" id="ARBA00023136"/>
    </source>
</evidence>
<dbReference type="RefSeq" id="WP_053821815.1">
    <property type="nucleotide sequence ID" value="NZ_CP014844.1"/>
</dbReference>
<dbReference type="AlphaFoldDB" id="A0A142JK88"/>
<dbReference type="GO" id="GO:0008324">
    <property type="term" value="F:monoatomic cation transmembrane transporter activity"/>
    <property type="evidence" value="ECO:0007669"/>
    <property type="project" value="InterPro"/>
</dbReference>
<dbReference type="PANTHER" id="PTHR32063:SF4">
    <property type="entry name" value="SLR6043 PROTEIN"/>
    <property type="match status" value="1"/>
</dbReference>
<feature type="transmembrane region" description="Helical" evidence="8">
    <location>
        <begin position="533"/>
        <end position="552"/>
    </location>
</feature>
<feature type="transmembrane region" description="Helical" evidence="8">
    <location>
        <begin position="476"/>
        <end position="499"/>
    </location>
</feature>
<dbReference type="InterPro" id="IPR027463">
    <property type="entry name" value="AcrB_DN_DC_subdom"/>
</dbReference>
<evidence type="ECO:0000256" key="8">
    <source>
        <dbReference type="SAM" id="Phobius"/>
    </source>
</evidence>
<protein>
    <submittedName>
        <fullName evidence="9">Multidrug transporter AcrB</fullName>
    </submittedName>
</protein>
<proteinExistence type="inferred from homology"/>
<dbReference type="SUPFAM" id="SSF82866">
    <property type="entry name" value="Multidrug efflux transporter AcrB transmembrane domain"/>
    <property type="match status" value="2"/>
</dbReference>
<dbReference type="Gene3D" id="1.20.1640.10">
    <property type="entry name" value="Multidrug efflux transporter AcrB transmembrane domain"/>
    <property type="match status" value="2"/>
</dbReference>
<dbReference type="PANTHER" id="PTHR32063">
    <property type="match status" value="1"/>
</dbReference>
<dbReference type="InterPro" id="IPR004763">
    <property type="entry name" value="CusA-like"/>
</dbReference>
<dbReference type="OrthoDB" id="9798415at2"/>
<keyword evidence="3" id="KW-0813">Transport</keyword>
<dbReference type="NCBIfam" id="TIGR00914">
    <property type="entry name" value="2A0601"/>
    <property type="match status" value="1"/>
</dbReference>
<dbReference type="GO" id="GO:0005886">
    <property type="term" value="C:plasma membrane"/>
    <property type="evidence" value="ECO:0007669"/>
    <property type="project" value="UniProtKB-SubCell"/>
</dbReference>
<evidence type="ECO:0000256" key="1">
    <source>
        <dbReference type="ARBA" id="ARBA00004651"/>
    </source>
</evidence>
<evidence type="ECO:0000256" key="4">
    <source>
        <dbReference type="ARBA" id="ARBA00022475"/>
    </source>
</evidence>
<gene>
    <name evidence="9" type="ORF">A2G96_12555</name>
</gene>
<name>A0A142JK88_9BURK</name>
<keyword evidence="10" id="KW-1185">Reference proteome</keyword>
<feature type="transmembrane region" description="Helical" evidence="8">
    <location>
        <begin position="886"/>
        <end position="905"/>
    </location>
</feature>
<feature type="transmembrane region" description="Helical" evidence="8">
    <location>
        <begin position="911"/>
        <end position="930"/>
    </location>
</feature>
<organism evidence="9 10">
    <name type="scientific">Cupriavidus nantongensis</name>
    <dbReference type="NCBI Taxonomy" id="1796606"/>
    <lineage>
        <taxon>Bacteria</taxon>
        <taxon>Pseudomonadati</taxon>
        <taxon>Pseudomonadota</taxon>
        <taxon>Betaproteobacteria</taxon>
        <taxon>Burkholderiales</taxon>
        <taxon>Burkholderiaceae</taxon>
        <taxon>Cupriavidus</taxon>
    </lineage>
</organism>
<reference evidence="9 10" key="1">
    <citation type="submission" date="2016-03" db="EMBL/GenBank/DDBJ databases">
        <title>Complete genome sequence of a novel chlorpyrifos degrading bacterium, Cupriavidus nantongensis sp. X1.</title>
        <authorList>
            <person name="Fang L."/>
        </authorList>
    </citation>
    <scope>NUCLEOTIDE SEQUENCE [LARGE SCALE GENOMIC DNA]</scope>
    <source>
        <strain evidence="9 10">X1</strain>
    </source>
</reference>
<evidence type="ECO:0000313" key="9">
    <source>
        <dbReference type="EMBL" id="AMR78500.1"/>
    </source>
</evidence>
<evidence type="ECO:0000256" key="5">
    <source>
        <dbReference type="ARBA" id="ARBA00022692"/>
    </source>
</evidence>
<feature type="transmembrane region" description="Helical" evidence="8">
    <location>
        <begin position="959"/>
        <end position="979"/>
    </location>
</feature>
<evidence type="ECO:0000256" key="3">
    <source>
        <dbReference type="ARBA" id="ARBA00022448"/>
    </source>
</evidence>
<evidence type="ECO:0000313" key="10">
    <source>
        <dbReference type="Proteomes" id="UP000075238"/>
    </source>
</evidence>
<keyword evidence="4" id="KW-1003">Cell membrane</keyword>
<evidence type="ECO:0000256" key="6">
    <source>
        <dbReference type="ARBA" id="ARBA00022989"/>
    </source>
</evidence>
<comment type="similarity">
    <text evidence="2">Belongs to the resistance-nodulation-cell division (RND) (TC 2.A.6) family.</text>
</comment>
<feature type="transmembrane region" description="Helical" evidence="8">
    <location>
        <begin position="991"/>
        <end position="1017"/>
    </location>
</feature>
<keyword evidence="5 8" id="KW-0812">Transmembrane</keyword>
<keyword evidence="7 8" id="KW-0472">Membrane</keyword>
<feature type="transmembrane region" description="Helical" evidence="8">
    <location>
        <begin position="444"/>
        <end position="464"/>
    </location>
</feature>
<dbReference type="STRING" id="1796606.A2G96_12555"/>
<feature type="transmembrane region" description="Helical" evidence="8">
    <location>
        <begin position="854"/>
        <end position="874"/>
    </location>
</feature>
<dbReference type="Pfam" id="PF00873">
    <property type="entry name" value="ACR_tran"/>
    <property type="match status" value="1"/>
</dbReference>
<dbReference type="Proteomes" id="UP000075238">
    <property type="component" value="Chromosome 1"/>
</dbReference>
<comment type="subcellular location">
    <subcellularLocation>
        <location evidence="1">Cell membrane</location>
        <topology evidence="1">Multi-pass membrane protein</topology>
    </subcellularLocation>
</comment>
<dbReference type="Gene3D" id="3.30.70.1440">
    <property type="entry name" value="Multidrug efflux transporter AcrB pore domain"/>
    <property type="match status" value="1"/>
</dbReference>
<dbReference type="Gene3D" id="3.30.70.1430">
    <property type="entry name" value="Multidrug efflux transporter AcrB pore domain"/>
    <property type="match status" value="2"/>
</dbReference>
<feature type="transmembrane region" description="Helical" evidence="8">
    <location>
        <begin position="364"/>
        <end position="383"/>
    </location>
</feature>
<evidence type="ECO:0000256" key="2">
    <source>
        <dbReference type="ARBA" id="ARBA00010942"/>
    </source>
</evidence>
<keyword evidence="6 8" id="KW-1133">Transmembrane helix</keyword>
<dbReference type="Gene3D" id="3.30.2090.10">
    <property type="entry name" value="Multidrug efflux transporter AcrB TolC docking domain, DN and DC subdomains"/>
    <property type="match status" value="2"/>
</dbReference>
<dbReference type="KEGG" id="cnan:A2G96_12555"/>
<dbReference type="SUPFAM" id="SSF82714">
    <property type="entry name" value="Multidrug efflux transporter AcrB TolC docking domain, DN and DC subdomains"/>
    <property type="match status" value="2"/>
</dbReference>
<sequence length="1034" mass="111088">MFNWIVRASLGNRLVVLALATILMAFGAMTAWRTPVDVFPDLNKPLVTVITEAGGMAPQEVELLVSFPIETALNGMPGVTRVRSVSGVGLSIVYAEFDWGSDVYRNRQLVSERLALVREQLPGGLTPIMGPVSSIMGEIMLIALPIDAQSVSPMVAREYADFVLRPRLLSVPGVSQVIPIGGEVRQLRVEPDTARMAQFGISLGQLSDALRDFASNSSGGFIDLNGREYLIRNLGRTTRLDDLGGLAVAYRDGAPVLLQQVASVRHAPAVKRGDAGFNGKPAVIVSVQKQPDADTVKLTRELEAALAELKQGMPKGLEAPRVLFRQADFIEASIGNVVEALRDGAIMVAIILFAFLLSARTTAISLIAIPLSLAVTALAFHVLGQSINVMTLGGLAIAIGELVDDAVVDVENILRRLKQRKTMTEAPAVLETIWRASVEVRSGIVYATLIVVLVFVPLFALPGIEGRLFAPLGVAYIVSILASMLVSMTVTPVLSYYLLPGMKRLDHPDSPLVRWLKRVDTRVLNWSFPRARVILAGAGIAALIAAASIPWLPRAFLPAFNEGSLVMSLMFNPGTSLTEANRMGALAESLIRQVPEVTQVGRRTGRAELDEHAEGVHSSEIDVDLKRSDRSREEVMAAIRAQLSSLPASVAIGQPISHRLDHLLSGVRAQIALKIYGDDLDTLRGLAESVRGRLAQVPGLVDITVERQVLIPQVNVRLDYRKAAQYGITPGDALGAMQTLSEGARASQVIEGVRRHDLVVRLAETQRTPQDLARIMIQSPRGPVPLAAIASVEEGDGPNQIGRENGRRRIVVYANTDGSDMGRIIAGVRGAVAQSSLPGGYFVSIEGQFQAQELATQLIALLAVMSLALIYLVLYSRYRAHRLTLIIMANIPFALIGSVIAMWAAGLTLSVASMVGFITLTGIATRNGILKVSHYINLCRLEGESFGMPMIVRGSLERLTPVLMTALVAAFALTPLLVAADAPGKEILHPVAVVIFGGLVSSTLLDTVLTPLAVWLFGRESIEELAGQAGTHAY</sequence>
<dbReference type="InterPro" id="IPR001036">
    <property type="entry name" value="Acrflvin-R"/>
</dbReference>
<accession>A0A142JK88</accession>
<dbReference type="SUPFAM" id="SSF82693">
    <property type="entry name" value="Multidrug efflux transporter AcrB pore domain, PN1, PN2, PC1 and PC2 subdomains"/>
    <property type="match status" value="2"/>
</dbReference>
<dbReference type="Gene3D" id="3.30.70.1320">
    <property type="entry name" value="Multidrug efflux transporter AcrB pore domain like"/>
    <property type="match status" value="1"/>
</dbReference>